<comment type="caution">
    <text evidence="1">The sequence shown here is derived from an EMBL/GenBank/DDBJ whole genome shotgun (WGS) entry which is preliminary data.</text>
</comment>
<keyword evidence="2" id="KW-1185">Reference proteome</keyword>
<accession>A0A4Q7YR84</accession>
<dbReference type="Proteomes" id="UP000292958">
    <property type="component" value="Unassembled WGS sequence"/>
</dbReference>
<organism evidence="1 2">
    <name type="scientific">Edaphobacter modestus</name>
    <dbReference type="NCBI Taxonomy" id="388466"/>
    <lineage>
        <taxon>Bacteria</taxon>
        <taxon>Pseudomonadati</taxon>
        <taxon>Acidobacteriota</taxon>
        <taxon>Terriglobia</taxon>
        <taxon>Terriglobales</taxon>
        <taxon>Acidobacteriaceae</taxon>
        <taxon>Edaphobacter</taxon>
    </lineage>
</organism>
<reference evidence="1 2" key="1">
    <citation type="submission" date="2019-02" db="EMBL/GenBank/DDBJ databases">
        <title>Genomic Encyclopedia of Archaeal and Bacterial Type Strains, Phase II (KMG-II): from individual species to whole genera.</title>
        <authorList>
            <person name="Goeker M."/>
        </authorList>
    </citation>
    <scope>NUCLEOTIDE SEQUENCE [LARGE SCALE GENOMIC DNA]</scope>
    <source>
        <strain evidence="1 2">DSM 18101</strain>
    </source>
</reference>
<dbReference type="AlphaFoldDB" id="A0A4Q7YR84"/>
<protein>
    <submittedName>
        <fullName evidence="1">Uncharacterized protein</fullName>
    </submittedName>
</protein>
<evidence type="ECO:0000313" key="1">
    <source>
        <dbReference type="EMBL" id="RZU39325.1"/>
    </source>
</evidence>
<dbReference type="RefSeq" id="WP_130417550.1">
    <property type="nucleotide sequence ID" value="NZ_SHKW01000001.1"/>
</dbReference>
<proteinExistence type="predicted"/>
<gene>
    <name evidence="1" type="ORF">BDD14_0694</name>
</gene>
<evidence type="ECO:0000313" key="2">
    <source>
        <dbReference type="Proteomes" id="UP000292958"/>
    </source>
</evidence>
<sequence>MPISIISLNGNTVEVVSLPLTPGLQSIDWSATTAVATVTSVFTGQVQVQRWPGADMWSGTCTLPPMTRAQAAPWRAALQQLQGMQNAFQIGDPLIPTPQGNPQGAPAVDSSTPVSAGSTSLPTLGWVPSQINLLLPGDIIQVGFRMHTVLDPVNSDANGKAVINVWPSLREVPGGAITTSNALGLFRLAKNTVTWSTDYTKLTHLSFSITEYR</sequence>
<dbReference type="EMBL" id="SHKW01000001">
    <property type="protein sequence ID" value="RZU39325.1"/>
    <property type="molecule type" value="Genomic_DNA"/>
</dbReference>
<dbReference type="OrthoDB" id="119807at2"/>
<name>A0A4Q7YR84_9BACT</name>